<name>A0A0A0BA13_9CELL</name>
<evidence type="ECO:0000256" key="7">
    <source>
        <dbReference type="ARBA" id="ARBA00023010"/>
    </source>
</evidence>
<dbReference type="Gene3D" id="1.20.5.3310">
    <property type="match status" value="1"/>
</dbReference>
<evidence type="ECO:0000313" key="12">
    <source>
        <dbReference type="Proteomes" id="UP000029833"/>
    </source>
</evidence>
<sequence>MFEGEHPMFGNAVKPTHILILVIVIILLFGAKRLPDLARSVGQSLKIFKSEVKDLTDDKDKGTPVPGTPASYTTPATPPASYTTPATPPAPYTNGGIPDPVVAAEPVRPAEPPVEGGGQPRV</sequence>
<dbReference type="PANTHER" id="PTHR42982:SF8">
    <property type="entry name" value="SEC-INDEPENDENT PROTEIN TRANSLOCASE PROTEIN TATA"/>
    <property type="match status" value="1"/>
</dbReference>
<evidence type="ECO:0000256" key="5">
    <source>
        <dbReference type="ARBA" id="ARBA00022927"/>
    </source>
</evidence>
<evidence type="ECO:0000313" key="11">
    <source>
        <dbReference type="EMBL" id="KGM02983.1"/>
    </source>
</evidence>
<comment type="similarity">
    <text evidence="9">Belongs to the TatA/E family.</text>
</comment>
<dbReference type="GO" id="GO:0008320">
    <property type="term" value="F:protein transmembrane transporter activity"/>
    <property type="evidence" value="ECO:0007669"/>
    <property type="project" value="UniProtKB-UniRule"/>
</dbReference>
<dbReference type="NCBIfam" id="NF001854">
    <property type="entry name" value="PRK00575.1"/>
    <property type="match status" value="1"/>
</dbReference>
<evidence type="ECO:0000256" key="4">
    <source>
        <dbReference type="ARBA" id="ARBA00022692"/>
    </source>
</evidence>
<feature type="compositionally biased region" description="Basic and acidic residues" evidence="10">
    <location>
        <begin position="52"/>
        <end position="62"/>
    </location>
</feature>
<keyword evidence="2 9" id="KW-0813">Transport</keyword>
<comment type="subunit">
    <text evidence="9">The Tat system comprises two distinct complexes: a TatABC complex, containing multiple copies of TatA, TatB and TatC subunits, and a separate TatA complex, containing only TatA subunits. Substrates initially bind to the TatABC complex, which probably triggers association of the separate TatA complex to form the active translocon.</text>
</comment>
<dbReference type="InterPro" id="IPR003369">
    <property type="entry name" value="TatA/B/E"/>
</dbReference>
<protein>
    <recommendedName>
        <fullName evidence="9">Sec-independent protein translocase protein TatA</fullName>
    </recommendedName>
</protein>
<keyword evidence="12" id="KW-1185">Reference proteome</keyword>
<comment type="subcellular location">
    <subcellularLocation>
        <location evidence="1 9">Cell membrane</location>
        <topology evidence="1 9">Single-pass membrane protein</topology>
    </subcellularLocation>
</comment>
<dbReference type="Pfam" id="PF02416">
    <property type="entry name" value="TatA_B_E"/>
    <property type="match status" value="1"/>
</dbReference>
<evidence type="ECO:0000256" key="1">
    <source>
        <dbReference type="ARBA" id="ARBA00004162"/>
    </source>
</evidence>
<evidence type="ECO:0000256" key="10">
    <source>
        <dbReference type="SAM" id="MobiDB-lite"/>
    </source>
</evidence>
<feature type="compositionally biased region" description="Low complexity" evidence="10">
    <location>
        <begin position="68"/>
        <end position="85"/>
    </location>
</feature>
<keyword evidence="8 9" id="KW-0472">Membrane</keyword>
<accession>A0A0A0BA13</accession>
<evidence type="ECO:0000256" key="8">
    <source>
        <dbReference type="ARBA" id="ARBA00023136"/>
    </source>
</evidence>
<feature type="transmembrane region" description="Helical" evidence="9">
    <location>
        <begin position="12"/>
        <end position="31"/>
    </location>
</feature>
<evidence type="ECO:0000256" key="2">
    <source>
        <dbReference type="ARBA" id="ARBA00022448"/>
    </source>
</evidence>
<dbReference type="NCBIfam" id="TIGR01411">
    <property type="entry name" value="tatAE"/>
    <property type="match status" value="1"/>
</dbReference>
<dbReference type="Proteomes" id="UP000029833">
    <property type="component" value="Unassembled WGS sequence"/>
</dbReference>
<comment type="function">
    <text evidence="9">Part of the twin-arginine translocation (Tat) system that transports large folded proteins containing a characteristic twin-arginine motif in their signal peptide across membranes. TatA could form the protein-conducting channel of the Tat system.</text>
</comment>
<dbReference type="AlphaFoldDB" id="A0A0A0BA13"/>
<comment type="caution">
    <text evidence="11">The sequence shown here is derived from an EMBL/GenBank/DDBJ whole genome shotgun (WGS) entry which is preliminary data.</text>
</comment>
<proteinExistence type="inferred from homology"/>
<organism evidence="11 12">
    <name type="scientific">Cellulomonas cellasea DSM 20118</name>
    <dbReference type="NCBI Taxonomy" id="1408250"/>
    <lineage>
        <taxon>Bacteria</taxon>
        <taxon>Bacillati</taxon>
        <taxon>Actinomycetota</taxon>
        <taxon>Actinomycetes</taxon>
        <taxon>Micrococcales</taxon>
        <taxon>Cellulomonadaceae</taxon>
        <taxon>Cellulomonas</taxon>
    </lineage>
</organism>
<dbReference type="GO" id="GO:0033281">
    <property type="term" value="C:TAT protein transport complex"/>
    <property type="evidence" value="ECO:0007669"/>
    <property type="project" value="UniProtKB-UniRule"/>
</dbReference>
<evidence type="ECO:0000256" key="6">
    <source>
        <dbReference type="ARBA" id="ARBA00022989"/>
    </source>
</evidence>
<dbReference type="GO" id="GO:0043953">
    <property type="term" value="P:protein transport by the Tat complex"/>
    <property type="evidence" value="ECO:0007669"/>
    <property type="project" value="UniProtKB-UniRule"/>
</dbReference>
<keyword evidence="5 9" id="KW-0653">Protein transport</keyword>
<reference evidence="11 12" key="1">
    <citation type="submission" date="2013-10" db="EMBL/GenBank/DDBJ databases">
        <authorList>
            <person name="Wang G."/>
            <person name="Zhuang W."/>
        </authorList>
    </citation>
    <scope>NUCLEOTIDE SEQUENCE [LARGE SCALE GENOMIC DNA]</scope>
    <source>
        <strain evidence="11 12">DSM 20118</strain>
    </source>
</reference>
<keyword evidence="7 9" id="KW-0811">Translocation</keyword>
<dbReference type="InterPro" id="IPR006312">
    <property type="entry name" value="TatA/E"/>
</dbReference>
<gene>
    <name evidence="9" type="primary">tatA</name>
    <name evidence="11" type="ORF">Q760_09995</name>
</gene>
<feature type="region of interest" description="Disordered" evidence="10">
    <location>
        <begin position="52"/>
        <end position="122"/>
    </location>
</feature>
<keyword evidence="6 9" id="KW-1133">Transmembrane helix</keyword>
<keyword evidence="3 9" id="KW-1003">Cell membrane</keyword>
<dbReference type="STRING" id="1408250.Q760_09995"/>
<dbReference type="HAMAP" id="MF_00236">
    <property type="entry name" value="TatA_E"/>
    <property type="match status" value="1"/>
</dbReference>
<keyword evidence="4 9" id="KW-0812">Transmembrane</keyword>
<evidence type="ECO:0000256" key="3">
    <source>
        <dbReference type="ARBA" id="ARBA00022475"/>
    </source>
</evidence>
<dbReference type="EMBL" id="AXNT01000028">
    <property type="protein sequence ID" value="KGM02983.1"/>
    <property type="molecule type" value="Genomic_DNA"/>
</dbReference>
<evidence type="ECO:0000256" key="9">
    <source>
        <dbReference type="HAMAP-Rule" id="MF_00236"/>
    </source>
</evidence>
<dbReference type="PANTHER" id="PTHR42982">
    <property type="entry name" value="SEC-INDEPENDENT PROTEIN TRANSLOCASE PROTEIN TATA"/>
    <property type="match status" value="1"/>
</dbReference>